<evidence type="ECO:0000256" key="9">
    <source>
        <dbReference type="ARBA" id="ARBA00022737"/>
    </source>
</evidence>
<dbReference type="FunFam" id="2.60.200.40:FF:000001">
    <property type="entry name" value="Diacylglycerol kinase"/>
    <property type="match status" value="1"/>
</dbReference>
<evidence type="ECO:0000256" key="3">
    <source>
        <dbReference type="ARBA" id="ARBA00004496"/>
    </source>
</evidence>
<accession>A0A226CV64</accession>
<dbReference type="InterPro" id="IPR016064">
    <property type="entry name" value="NAD/diacylglycerol_kinase_sf"/>
</dbReference>
<keyword evidence="17" id="KW-0812">Transmembrane</keyword>
<keyword evidence="10 15" id="KW-0547">Nucleotide-binding</keyword>
<feature type="compositionally biased region" description="Basic and acidic residues" evidence="16">
    <location>
        <begin position="1165"/>
        <end position="1174"/>
    </location>
</feature>
<evidence type="ECO:0000259" key="19">
    <source>
        <dbReference type="PROSITE" id="PS50146"/>
    </source>
</evidence>
<dbReference type="SMART" id="SM00046">
    <property type="entry name" value="DAGKc"/>
    <property type="match status" value="1"/>
</dbReference>
<feature type="region of interest" description="Disordered" evidence="16">
    <location>
        <begin position="608"/>
        <end position="627"/>
    </location>
</feature>
<dbReference type="SUPFAM" id="SSF57889">
    <property type="entry name" value="Cysteine-rich domain"/>
    <property type="match status" value="2"/>
</dbReference>
<feature type="transmembrane region" description="Helical" evidence="17">
    <location>
        <begin position="15"/>
        <end position="36"/>
    </location>
</feature>
<dbReference type="PROSITE" id="PS50081">
    <property type="entry name" value="ZF_DAG_PE_2"/>
    <property type="match status" value="2"/>
</dbReference>
<dbReference type="InterPro" id="IPR000756">
    <property type="entry name" value="Diacylglycerol_kin_accessory"/>
</dbReference>
<evidence type="ECO:0000256" key="14">
    <source>
        <dbReference type="ARBA" id="ARBA00022840"/>
    </source>
</evidence>
<dbReference type="GO" id="GO:0005737">
    <property type="term" value="C:cytoplasm"/>
    <property type="evidence" value="ECO:0007669"/>
    <property type="project" value="UniProtKB-SubCell"/>
</dbReference>
<organism evidence="20 21">
    <name type="scientific">Folsomia candida</name>
    <name type="common">Springtail</name>
    <dbReference type="NCBI Taxonomy" id="158441"/>
    <lineage>
        <taxon>Eukaryota</taxon>
        <taxon>Metazoa</taxon>
        <taxon>Ecdysozoa</taxon>
        <taxon>Arthropoda</taxon>
        <taxon>Hexapoda</taxon>
        <taxon>Collembola</taxon>
        <taxon>Entomobryomorpha</taxon>
        <taxon>Isotomoidea</taxon>
        <taxon>Isotomidae</taxon>
        <taxon>Proisotominae</taxon>
        <taxon>Folsomia</taxon>
    </lineage>
</organism>
<feature type="region of interest" description="Disordered" evidence="16">
    <location>
        <begin position="558"/>
        <end position="578"/>
    </location>
</feature>
<dbReference type="AlphaFoldDB" id="A0A226CV64"/>
<keyword evidence="5" id="KW-0963">Cytoplasm</keyword>
<dbReference type="GO" id="GO:0005886">
    <property type="term" value="C:plasma membrane"/>
    <property type="evidence" value="ECO:0007669"/>
    <property type="project" value="TreeGrafter"/>
</dbReference>
<dbReference type="OrthoDB" id="196165at2759"/>
<dbReference type="STRING" id="158441.A0A226CV64"/>
<evidence type="ECO:0000256" key="8">
    <source>
        <dbReference type="ARBA" id="ARBA00022723"/>
    </source>
</evidence>
<dbReference type="GO" id="GO:0007200">
    <property type="term" value="P:phospholipase C-activating G protein-coupled receptor signaling pathway"/>
    <property type="evidence" value="ECO:0007669"/>
    <property type="project" value="InterPro"/>
</dbReference>
<evidence type="ECO:0000256" key="5">
    <source>
        <dbReference type="ARBA" id="ARBA00022490"/>
    </source>
</evidence>
<feature type="domain" description="Phorbol-ester/DAG-type" evidence="18">
    <location>
        <begin position="110"/>
        <end position="159"/>
    </location>
</feature>
<dbReference type="InterPro" id="IPR037607">
    <property type="entry name" value="DGK"/>
</dbReference>
<feature type="compositionally biased region" description="Basic and acidic residues" evidence="16">
    <location>
        <begin position="411"/>
        <end position="422"/>
    </location>
</feature>
<feature type="domain" description="Phorbol-ester/DAG-type" evidence="18">
    <location>
        <begin position="182"/>
        <end position="233"/>
    </location>
</feature>
<evidence type="ECO:0000256" key="12">
    <source>
        <dbReference type="ARBA" id="ARBA00022777"/>
    </source>
</evidence>
<keyword evidence="11" id="KW-0863">Zinc-finger</keyword>
<evidence type="ECO:0000259" key="18">
    <source>
        <dbReference type="PROSITE" id="PS50081"/>
    </source>
</evidence>
<dbReference type="SMART" id="SM00045">
    <property type="entry name" value="DAGKa"/>
    <property type="match status" value="1"/>
</dbReference>
<feature type="compositionally biased region" description="Polar residues" evidence="16">
    <location>
        <begin position="609"/>
        <end position="619"/>
    </location>
</feature>
<evidence type="ECO:0000256" key="6">
    <source>
        <dbReference type="ARBA" id="ARBA00022553"/>
    </source>
</evidence>
<feature type="region of interest" description="Disordered" evidence="16">
    <location>
        <begin position="407"/>
        <end position="438"/>
    </location>
</feature>
<evidence type="ECO:0000256" key="4">
    <source>
        <dbReference type="ARBA" id="ARBA00009280"/>
    </source>
</evidence>
<gene>
    <name evidence="20" type="ORF">Fcan01_28442</name>
</gene>
<comment type="similarity">
    <text evidence="4 15">Belongs to the eukaryotic diacylglycerol kinase family.</text>
</comment>
<dbReference type="PANTHER" id="PTHR11255:SF109">
    <property type="entry name" value="DIACYLGLYCEROL KINASE ETA"/>
    <property type="match status" value="1"/>
</dbReference>
<dbReference type="Pfam" id="PF00781">
    <property type="entry name" value="DAGK_cat"/>
    <property type="match status" value="1"/>
</dbReference>
<proteinExistence type="inferred from homology"/>
<keyword evidence="9" id="KW-0677">Repeat</keyword>
<reference evidence="20 21" key="1">
    <citation type="submission" date="2015-12" db="EMBL/GenBank/DDBJ databases">
        <title>The genome of Folsomia candida.</title>
        <authorList>
            <person name="Faddeeva A."/>
            <person name="Derks M.F."/>
            <person name="Anvar Y."/>
            <person name="Smit S."/>
            <person name="Van Straalen N."/>
            <person name="Roelofs D."/>
        </authorList>
    </citation>
    <scope>NUCLEOTIDE SEQUENCE [LARGE SCALE GENOMIC DNA]</scope>
    <source>
        <strain evidence="20 21">VU population</strain>
        <tissue evidence="20">Whole body</tissue>
    </source>
</reference>
<keyword evidence="13" id="KW-0862">Zinc</keyword>
<comment type="subcellular location">
    <subcellularLocation>
        <location evidence="3">Cytoplasm</location>
    </subcellularLocation>
</comment>
<feature type="compositionally biased region" description="Low complexity" evidence="16">
    <location>
        <begin position="745"/>
        <end position="766"/>
    </location>
</feature>
<feature type="compositionally biased region" description="Basic residues" evidence="16">
    <location>
        <begin position="565"/>
        <end position="578"/>
    </location>
</feature>
<dbReference type="GO" id="GO:0046486">
    <property type="term" value="P:glycerolipid metabolic process"/>
    <property type="evidence" value="ECO:0007669"/>
    <property type="project" value="UniProtKB-ARBA"/>
</dbReference>
<feature type="compositionally biased region" description="Low complexity" evidence="16">
    <location>
        <begin position="1132"/>
        <end position="1144"/>
    </location>
</feature>
<dbReference type="SMART" id="SM00109">
    <property type="entry name" value="C1"/>
    <property type="match status" value="2"/>
</dbReference>
<comment type="catalytic activity">
    <reaction evidence="1 15">
        <text>a 1,2-diacyl-sn-glycerol + ATP = a 1,2-diacyl-sn-glycero-3-phosphate + ADP + H(+)</text>
        <dbReference type="Rhea" id="RHEA:10272"/>
        <dbReference type="ChEBI" id="CHEBI:15378"/>
        <dbReference type="ChEBI" id="CHEBI:17815"/>
        <dbReference type="ChEBI" id="CHEBI:30616"/>
        <dbReference type="ChEBI" id="CHEBI:58608"/>
        <dbReference type="ChEBI" id="CHEBI:456216"/>
        <dbReference type="EC" id="2.7.1.107"/>
    </reaction>
</comment>
<name>A0A226CV64_FOLCA</name>
<keyword evidence="7 15" id="KW-0808">Transferase</keyword>
<evidence type="ECO:0000256" key="7">
    <source>
        <dbReference type="ARBA" id="ARBA00022679"/>
    </source>
</evidence>
<dbReference type="OMA" id="KLADWRC"/>
<keyword evidence="14 15" id="KW-0067">ATP-binding</keyword>
<dbReference type="FunFam" id="3.30.60.20:FF:000002">
    <property type="entry name" value="Diacylglycerol kinase"/>
    <property type="match status" value="1"/>
</dbReference>
<dbReference type="SUPFAM" id="SSF111331">
    <property type="entry name" value="NAD kinase/diacylglycerol kinase-like"/>
    <property type="match status" value="2"/>
</dbReference>
<dbReference type="Gene3D" id="3.30.60.20">
    <property type="match status" value="2"/>
</dbReference>
<evidence type="ECO:0000313" key="21">
    <source>
        <dbReference type="Proteomes" id="UP000198287"/>
    </source>
</evidence>
<dbReference type="PROSITE" id="PS50146">
    <property type="entry name" value="DAGK"/>
    <property type="match status" value="1"/>
</dbReference>
<dbReference type="InterPro" id="IPR017438">
    <property type="entry name" value="ATP-NAD_kinase_N"/>
</dbReference>
<dbReference type="PANTHER" id="PTHR11255">
    <property type="entry name" value="DIACYLGLYCEROL KINASE"/>
    <property type="match status" value="1"/>
</dbReference>
<comment type="function">
    <text evidence="2">Phosphorylates diacylglycerol (DAG) to generate phosphatidic acid (PA).</text>
</comment>
<dbReference type="CDD" id="cd20800">
    <property type="entry name" value="C1_DGK_typeII_rpt1"/>
    <property type="match status" value="1"/>
</dbReference>
<dbReference type="EC" id="2.7.1.107" evidence="15"/>
<feature type="compositionally biased region" description="Basic residues" evidence="16">
    <location>
        <begin position="1105"/>
        <end position="1122"/>
    </location>
</feature>
<evidence type="ECO:0000256" key="10">
    <source>
        <dbReference type="ARBA" id="ARBA00022741"/>
    </source>
</evidence>
<dbReference type="InterPro" id="IPR046349">
    <property type="entry name" value="C1-like_sf"/>
</dbReference>
<keyword evidence="12 15" id="KW-0418">Kinase</keyword>
<evidence type="ECO:0000256" key="15">
    <source>
        <dbReference type="RuleBase" id="RU361128"/>
    </source>
</evidence>
<sequence length="1174" mass="128234">MERKTKMTLLLSHKLLRLSVTFTLMTFWIFLETMLLKEEMGRFERHPRGLRGERDDDDDLDDVITPHRTLHLGTEKRSDMISWTKAIKAASEKKALNQVELEKLFMLLTSHNWSVVSHTLPTYCNVCRDQLCVASSGLSCEICKLKSHKRCAIQVTVECKWTSFPTMEKYSFVDEDREVNMPHQWLEGNLPLASKCRVCSKGCGSVLRLQDWQCLWCDTTAHNVCKCRVPPSCRPRLLSVVPPWALRGLDFDASWLAPPPLRGASPLLVFVNSKSGNNQGLSLLTRFKQLLNPVQVFDLLTDGPTLGLQLFKNFQTFRILVCGGDGSVGWVMAEVDRLSLHKQCHIGILPLGTGNDLARVLGWGASFPDDAHLSTVLLRYERATTKMLDRWGVLIFERDSSSRLSFVKEMGPLDEKDEENNSRPRRRSSSHSPSPQEAALLSQYETTIVTQLRAVSKPNLNREEALESGRQLCEAVKKLVASIGTTASSSVSAEVEANCGIMTDKMNLLLQTVENFEDEEPLVTTTDDGVQGGEESSTDKKHHAVLERANSLEKALSRVMQSSSKSRRRSGGGVRRHVRIAGNGGLGAVTSTSKIDLSNVQRSLEDCSKNGNGWSNQDIASTSSSAAERTARRSFSYKYACTHSHEDDDGLLDGEEEEEDDISEELAAIGCAGRVQTSAIHLLNKHPTIEIESPSTSSSPLKTQNDYDLSETDLDVDISLGMEQGGSNMTLDESPSPDCRAPCNSGSGSSLALPPGSLLLPRGASPRASRRVSTGSLLKPTDSGECSPTGTSSSSAASAPPSPHKTGKKGRKLAGSASAFKKKTLPIVNPLLIEPSWSDHSSAGAGLGSGGFIGRALIQNVDTICAVASPLMDMEEQLGSGFKERCVMNNYFGIGIDAKITLAFHLKREEHPELCGSRIRNFVWYGILGGREFMLKSCRNLEQRVILECDGQRIFLPSLQGIVILNIQSFMGGTNFWGGSEADSSFLAPSFDDRILEVVAVYDVMQMAASRVVHIRHHRIAQCHSVKITILGDDPLPVQVDGEAWLQAPGAIQIVHKNRVQMMCRNRELEFSLKAWDKLCEHQANGGGGSGSSSSGGKGFLLGKKGGKKSWNNRRSVKKSGRRPMMETGDTGPSSPSSPHSSGGDVASSSTEAFVPDNTGGDPSRNGEDGKTEE</sequence>
<dbReference type="Gene3D" id="3.40.50.10330">
    <property type="entry name" value="Probable inorganic polyphosphate/atp-NAD kinase, domain 1"/>
    <property type="match status" value="1"/>
</dbReference>
<feature type="region of interest" description="Disordered" evidence="16">
    <location>
        <begin position="1084"/>
        <end position="1174"/>
    </location>
</feature>
<keyword evidence="21" id="KW-1185">Reference proteome</keyword>
<dbReference type="Gene3D" id="2.60.200.40">
    <property type="match status" value="1"/>
</dbReference>
<dbReference type="CDD" id="cd20852">
    <property type="entry name" value="C1_DGK_typeII_rpt2"/>
    <property type="match status" value="1"/>
</dbReference>
<feature type="domain" description="DAGKc" evidence="19">
    <location>
        <begin position="262"/>
        <end position="399"/>
    </location>
</feature>
<dbReference type="InterPro" id="IPR001206">
    <property type="entry name" value="Diacylglycerol_kinase_cat_dom"/>
</dbReference>
<evidence type="ECO:0000256" key="17">
    <source>
        <dbReference type="SAM" id="Phobius"/>
    </source>
</evidence>
<evidence type="ECO:0000256" key="11">
    <source>
        <dbReference type="ARBA" id="ARBA00022771"/>
    </source>
</evidence>
<feature type="compositionally biased region" description="Gly residues" evidence="16">
    <location>
        <begin position="1085"/>
        <end position="1100"/>
    </location>
</feature>
<comment type="caution">
    <text evidence="20">The sequence shown here is derived from an EMBL/GenBank/DDBJ whole genome shotgun (WGS) entry which is preliminary data.</text>
</comment>
<dbReference type="InterPro" id="IPR002219">
    <property type="entry name" value="PKC_DAG/PE"/>
</dbReference>
<dbReference type="Proteomes" id="UP000198287">
    <property type="component" value="Unassembled WGS sequence"/>
</dbReference>
<keyword evidence="17" id="KW-0472">Membrane</keyword>
<protein>
    <recommendedName>
        <fullName evidence="15">Diacylglycerol kinase</fullName>
        <shortName evidence="15">DAG kinase</shortName>
        <ecNumber evidence="15">2.7.1.107</ecNumber>
    </recommendedName>
</protein>
<dbReference type="EMBL" id="LNIX01000073">
    <property type="protein sequence ID" value="OXA36779.1"/>
    <property type="molecule type" value="Genomic_DNA"/>
</dbReference>
<dbReference type="PROSITE" id="PS00479">
    <property type="entry name" value="ZF_DAG_PE_1"/>
    <property type="match status" value="1"/>
</dbReference>
<keyword evidence="6" id="KW-0597">Phosphoprotein</keyword>
<evidence type="ECO:0000313" key="20">
    <source>
        <dbReference type="EMBL" id="OXA36779.1"/>
    </source>
</evidence>
<feature type="region of interest" description="Disordered" evidence="16">
    <location>
        <begin position="523"/>
        <end position="545"/>
    </location>
</feature>
<dbReference type="GO" id="GO:0005524">
    <property type="term" value="F:ATP binding"/>
    <property type="evidence" value="ECO:0007669"/>
    <property type="project" value="UniProtKB-KW"/>
</dbReference>
<evidence type="ECO:0000256" key="16">
    <source>
        <dbReference type="SAM" id="MobiDB-lite"/>
    </source>
</evidence>
<keyword evidence="8" id="KW-0479">Metal-binding</keyword>
<evidence type="ECO:0000256" key="13">
    <source>
        <dbReference type="ARBA" id="ARBA00022833"/>
    </source>
</evidence>
<feature type="region of interest" description="Disordered" evidence="16">
    <location>
        <begin position="721"/>
        <end position="815"/>
    </location>
</feature>
<evidence type="ECO:0000256" key="1">
    <source>
        <dbReference type="ARBA" id="ARBA00001383"/>
    </source>
</evidence>
<dbReference type="GO" id="GO:0008270">
    <property type="term" value="F:zinc ion binding"/>
    <property type="evidence" value="ECO:0007669"/>
    <property type="project" value="UniProtKB-KW"/>
</dbReference>
<evidence type="ECO:0000256" key="2">
    <source>
        <dbReference type="ARBA" id="ARBA00002064"/>
    </source>
</evidence>
<dbReference type="Pfam" id="PF00130">
    <property type="entry name" value="C1_1"/>
    <property type="match status" value="2"/>
</dbReference>
<dbReference type="Pfam" id="PF00609">
    <property type="entry name" value="DAGK_acc"/>
    <property type="match status" value="1"/>
</dbReference>
<keyword evidence="17" id="KW-1133">Transmembrane helix</keyword>
<dbReference type="GO" id="GO:0004143">
    <property type="term" value="F:ATP-dependent diacylglycerol kinase activity"/>
    <property type="evidence" value="ECO:0007669"/>
    <property type="project" value="UniProtKB-EC"/>
</dbReference>